<comment type="caution">
    <text evidence="1">The sequence shown here is derived from an EMBL/GenBank/DDBJ whole genome shotgun (WGS) entry which is preliminary data.</text>
</comment>
<dbReference type="Proteomes" id="UP001139308">
    <property type="component" value="Unassembled WGS sequence"/>
</dbReference>
<dbReference type="RefSeq" id="WP_238462777.1">
    <property type="nucleotide sequence ID" value="NZ_JAKLJA010000003.1"/>
</dbReference>
<name>A0A9X1UGI3_9BURK</name>
<organism evidence="1 2">
    <name type="scientific">Paraburkholderia tagetis</name>
    <dbReference type="NCBI Taxonomy" id="2913261"/>
    <lineage>
        <taxon>Bacteria</taxon>
        <taxon>Pseudomonadati</taxon>
        <taxon>Pseudomonadota</taxon>
        <taxon>Betaproteobacteria</taxon>
        <taxon>Burkholderiales</taxon>
        <taxon>Burkholderiaceae</taxon>
        <taxon>Paraburkholderia</taxon>
    </lineage>
</organism>
<evidence type="ECO:0000313" key="1">
    <source>
        <dbReference type="EMBL" id="MCG5073043.1"/>
    </source>
</evidence>
<protein>
    <submittedName>
        <fullName evidence="1">Uncharacterized protein</fullName>
    </submittedName>
</protein>
<keyword evidence="2" id="KW-1185">Reference proteome</keyword>
<dbReference type="AlphaFoldDB" id="A0A9X1UGI3"/>
<evidence type="ECO:0000313" key="2">
    <source>
        <dbReference type="Proteomes" id="UP001139308"/>
    </source>
</evidence>
<accession>A0A9X1UGI3</accession>
<sequence length="72" mass="7568">MDNRLQVLVAALDPAEIILARLRALATLLSVEEVAAAFAELDVTDQTALFGLFESIAADIGVAMARDAEVPA</sequence>
<gene>
    <name evidence="1" type="ORF">L5014_06625</name>
</gene>
<proteinExistence type="predicted"/>
<dbReference type="EMBL" id="JAKLJA010000003">
    <property type="protein sequence ID" value="MCG5073043.1"/>
    <property type="molecule type" value="Genomic_DNA"/>
</dbReference>
<reference evidence="1" key="1">
    <citation type="submission" date="2022-01" db="EMBL/GenBank/DDBJ databases">
        <title>Genome sequence and assembly of Parabukholderia sp. RG36.</title>
        <authorList>
            <person name="Chhetri G."/>
        </authorList>
    </citation>
    <scope>NUCLEOTIDE SEQUENCE</scope>
    <source>
        <strain evidence="1">RG36</strain>
    </source>
</reference>